<feature type="compositionally biased region" description="Polar residues" evidence="1">
    <location>
        <begin position="665"/>
        <end position="674"/>
    </location>
</feature>
<feature type="compositionally biased region" description="Low complexity" evidence="1">
    <location>
        <begin position="29"/>
        <end position="40"/>
    </location>
</feature>
<dbReference type="PANTHER" id="PTHR13526:SF8">
    <property type="entry name" value="TRANSCRIPTION FACTOR SPT20 HOMOLOG"/>
    <property type="match status" value="1"/>
</dbReference>
<proteinExistence type="predicted"/>
<dbReference type="EMBL" id="CAUWAG010000018">
    <property type="protein sequence ID" value="CAJ2512040.1"/>
    <property type="molecule type" value="Genomic_DNA"/>
</dbReference>
<feature type="compositionally biased region" description="Basic and acidic residues" evidence="1">
    <location>
        <begin position="504"/>
        <end position="514"/>
    </location>
</feature>
<dbReference type="InterPro" id="IPR021950">
    <property type="entry name" value="Spt20"/>
</dbReference>
<feature type="region of interest" description="Disordered" evidence="1">
    <location>
        <begin position="1"/>
        <end position="73"/>
    </location>
</feature>
<feature type="region of interest" description="Disordered" evidence="1">
    <location>
        <begin position="297"/>
        <end position="332"/>
    </location>
</feature>
<feature type="domain" description="Spt20-like SEP" evidence="2">
    <location>
        <begin position="117"/>
        <end position="375"/>
    </location>
</feature>
<keyword evidence="4" id="KW-1185">Reference proteome</keyword>
<comment type="caution">
    <text evidence="3">The sequence shown here is derived from an EMBL/GenBank/DDBJ whole genome shotgun (WGS) entry which is preliminary data.</text>
</comment>
<name>A0AAI8VWH2_9PEZI</name>
<dbReference type="PANTHER" id="PTHR13526">
    <property type="entry name" value="TRANSCRIPTION FACTOR SPT20 HOMOLOG"/>
    <property type="match status" value="1"/>
</dbReference>
<feature type="region of interest" description="Disordered" evidence="1">
    <location>
        <begin position="853"/>
        <end position="875"/>
    </location>
</feature>
<feature type="compositionally biased region" description="Low complexity" evidence="1">
    <location>
        <begin position="483"/>
        <end position="503"/>
    </location>
</feature>
<feature type="compositionally biased region" description="Polar residues" evidence="1">
    <location>
        <begin position="614"/>
        <end position="623"/>
    </location>
</feature>
<sequence length="962" mass="105298">MAPVVTAVPLPVPKIKRPPPPGIQTNGASSIQSSPSPSVSTKKHPTAIAKQQQGSGPSGVNGTNGSNNRPGLARSRRETINQSIPRGQKNHAVVPVFFEPPPAVVTDSYILKKYAGNPPSLVVHLHPTHFRFDLQDGTFSYKSPMKMFLDHVRSRTIPHDLLVHLNDAGVPFYDGCLIVQIHDHKSAVAQSKNVVRPKSKSNSDTPSSIHNYTPYVTPSSWVPHPKENMNTAEDGRLSIEGKATNGVSNDKENMPAPSAASGGQKSNIPPKAKVCTVVLHPTAQSLQMDLMIRVSTPRGSGGADSAMNPPPTPMSAVPPTPTAASMPPPAKKQKRESMELEASNVYDAESQILLATTAPLHLEVTKTTEETIALLTRMSDPKHSDPPPKPKTRKRTVAEREADKALATGQEKFMLTGDERLSSSVNGAQGATDVGDGNGQSGAAGFEARFEKFNVLAEIQREHDEKKEQEKLRNADNERKLAQQRQVQHQQQQEQQALLQHQQAEAEKQRREQQQEAQRQAHMRRAQAQEAQRVAHAHAQQQQQQQQQHAQAQAAQAQAKAAAAQSPPQMNQMPQPQHGHPPQNGPMANGLPNGAAHRFPPGVSQPPVSSPVVRQNTPHNMSSPMVGHVPMSQTNSGMGGSPPRPSSVVQNHAPMSAPMAVSMSARGSQQSHPSGTPRMPSATPQMSHGTPVSRPMATPRMSQASPPPAMMAQNSQMGQAMLMGSQNMGQHNPTPQMMAAHLAAQQQRQRIAQQQQHLAAMHSNGMQNPQMHNQMMQQQLLQQQFINMQNPNSGMSAAQRQQIHQRYQQSLGNMQHQHQMQGQMPGQQHMGNPNFANGSHANHAQMLQMQQHLQMQQQMRQQQMQQRGQQQQQQGANANMVEAQIRVRQQQIFHTNLANFLQTGGYDSVGSVPLEPLERFKQNCLQTARGIMHKEFMLQRQMAQQAQQQNAMNMGGGMPQGM</sequence>
<dbReference type="InterPro" id="IPR046468">
    <property type="entry name" value="Spt20-like_SEP"/>
</dbReference>
<feature type="region of interest" description="Disordered" evidence="1">
    <location>
        <begin position="376"/>
        <end position="400"/>
    </location>
</feature>
<feature type="region of interest" description="Disordered" evidence="1">
    <location>
        <begin position="190"/>
        <end position="269"/>
    </location>
</feature>
<feature type="compositionally biased region" description="Polar residues" evidence="1">
    <location>
        <begin position="200"/>
        <end position="220"/>
    </location>
</feature>
<dbReference type="Proteomes" id="UP001295740">
    <property type="component" value="Unassembled WGS sequence"/>
</dbReference>
<feature type="compositionally biased region" description="Pro residues" evidence="1">
    <location>
        <begin position="308"/>
        <end position="330"/>
    </location>
</feature>
<dbReference type="AlphaFoldDB" id="A0AAI8VWH2"/>
<feature type="compositionally biased region" description="Polar residues" evidence="1">
    <location>
        <begin position="49"/>
        <end position="69"/>
    </location>
</feature>
<evidence type="ECO:0000313" key="4">
    <source>
        <dbReference type="Proteomes" id="UP001295740"/>
    </source>
</evidence>
<gene>
    <name evidence="3" type="ORF">KHLLAP_LOCUS12508</name>
</gene>
<dbReference type="GO" id="GO:0003712">
    <property type="term" value="F:transcription coregulator activity"/>
    <property type="evidence" value="ECO:0007669"/>
    <property type="project" value="InterPro"/>
</dbReference>
<dbReference type="GO" id="GO:0000124">
    <property type="term" value="C:SAGA complex"/>
    <property type="evidence" value="ECO:0007669"/>
    <property type="project" value="InterPro"/>
</dbReference>
<evidence type="ECO:0000313" key="3">
    <source>
        <dbReference type="EMBL" id="CAJ2512040.1"/>
    </source>
</evidence>
<protein>
    <submittedName>
        <fullName evidence="3">Uu.00g076650.m01.CDS01</fullName>
    </submittedName>
</protein>
<evidence type="ECO:0000256" key="1">
    <source>
        <dbReference type="SAM" id="MobiDB-lite"/>
    </source>
</evidence>
<accession>A0AAI8VWH2</accession>
<feature type="region of interest" description="Disordered" evidence="1">
    <location>
        <begin position="479"/>
        <end position="711"/>
    </location>
</feature>
<feature type="compositionally biased region" description="Low complexity" evidence="1">
    <location>
        <begin position="600"/>
        <end position="613"/>
    </location>
</feature>
<organism evidence="3 4">
    <name type="scientific">Anthostomella pinea</name>
    <dbReference type="NCBI Taxonomy" id="933095"/>
    <lineage>
        <taxon>Eukaryota</taxon>
        <taxon>Fungi</taxon>
        <taxon>Dikarya</taxon>
        <taxon>Ascomycota</taxon>
        <taxon>Pezizomycotina</taxon>
        <taxon>Sordariomycetes</taxon>
        <taxon>Xylariomycetidae</taxon>
        <taxon>Xylariales</taxon>
        <taxon>Xylariaceae</taxon>
        <taxon>Anthostomella</taxon>
    </lineage>
</organism>
<feature type="region of interest" description="Disordered" evidence="1">
    <location>
        <begin position="423"/>
        <end position="443"/>
    </location>
</feature>
<feature type="compositionally biased region" description="Basic and acidic residues" evidence="1">
    <location>
        <begin position="379"/>
        <end position="388"/>
    </location>
</feature>
<feature type="compositionally biased region" description="Low complexity" evidence="1">
    <location>
        <begin position="515"/>
        <end position="586"/>
    </location>
</feature>
<reference evidence="3" key="1">
    <citation type="submission" date="2023-10" db="EMBL/GenBank/DDBJ databases">
        <authorList>
            <person name="Hackl T."/>
        </authorList>
    </citation>
    <scope>NUCLEOTIDE SEQUENCE</scope>
</reference>
<dbReference type="Pfam" id="PF12090">
    <property type="entry name" value="Spt20_SEP"/>
    <property type="match status" value="1"/>
</dbReference>
<evidence type="ECO:0000259" key="2">
    <source>
        <dbReference type="Pfam" id="PF12090"/>
    </source>
</evidence>
<dbReference type="GO" id="GO:0006357">
    <property type="term" value="P:regulation of transcription by RNA polymerase II"/>
    <property type="evidence" value="ECO:0007669"/>
    <property type="project" value="TreeGrafter"/>
</dbReference>